<name>A0A8J2L3I3_9HEXA</name>
<evidence type="ECO:0000313" key="1">
    <source>
        <dbReference type="EMBL" id="CAG7825623.1"/>
    </source>
</evidence>
<dbReference type="Proteomes" id="UP000708208">
    <property type="component" value="Unassembled WGS sequence"/>
</dbReference>
<sequence>MTDEHENPKMTRMEAQANLNHFSRDIKSLPATLALDILEPQLLEKLTGCCAILGFIYHDLTPAFTTTTQRGLCSRKNVGLISGMLNKQKIGKYDVIRGIMHTLGHLFGAAHDNPAVSECADENLYPFLNPFPLHPVHQLN</sequence>
<dbReference type="OrthoDB" id="2131567at2759"/>
<reference evidence="1" key="1">
    <citation type="submission" date="2021-06" db="EMBL/GenBank/DDBJ databases">
        <authorList>
            <person name="Hodson N. C."/>
            <person name="Mongue J. A."/>
            <person name="Jaron S. K."/>
        </authorList>
    </citation>
    <scope>NUCLEOTIDE SEQUENCE</scope>
</reference>
<comment type="caution">
    <text evidence="1">The sequence shown here is derived from an EMBL/GenBank/DDBJ whole genome shotgun (WGS) entry which is preliminary data.</text>
</comment>
<evidence type="ECO:0000313" key="2">
    <source>
        <dbReference type="Proteomes" id="UP000708208"/>
    </source>
</evidence>
<feature type="non-terminal residue" evidence="1">
    <location>
        <position position="1"/>
    </location>
</feature>
<dbReference type="EMBL" id="CAJVCH010537001">
    <property type="protein sequence ID" value="CAG7825623.1"/>
    <property type="molecule type" value="Genomic_DNA"/>
</dbReference>
<gene>
    <name evidence="1" type="ORF">AFUS01_LOCUS35724</name>
</gene>
<organism evidence="1 2">
    <name type="scientific">Allacma fusca</name>
    <dbReference type="NCBI Taxonomy" id="39272"/>
    <lineage>
        <taxon>Eukaryota</taxon>
        <taxon>Metazoa</taxon>
        <taxon>Ecdysozoa</taxon>
        <taxon>Arthropoda</taxon>
        <taxon>Hexapoda</taxon>
        <taxon>Collembola</taxon>
        <taxon>Symphypleona</taxon>
        <taxon>Sminthuridae</taxon>
        <taxon>Allacma</taxon>
    </lineage>
</organism>
<dbReference type="AlphaFoldDB" id="A0A8J2L3I3"/>
<keyword evidence="2" id="KW-1185">Reference proteome</keyword>
<accession>A0A8J2L3I3</accession>
<proteinExistence type="predicted"/>
<protein>
    <submittedName>
        <fullName evidence="1">Uncharacterized protein</fullName>
    </submittedName>
</protein>